<organism evidence="10 11">
    <name type="scientific">Cytobacillus spartinae</name>
    <dbReference type="NCBI Taxonomy" id="3299023"/>
    <lineage>
        <taxon>Bacteria</taxon>
        <taxon>Bacillati</taxon>
        <taxon>Bacillota</taxon>
        <taxon>Bacilli</taxon>
        <taxon>Bacillales</taxon>
        <taxon>Bacillaceae</taxon>
        <taxon>Cytobacillus</taxon>
    </lineage>
</organism>
<keyword evidence="8" id="KW-0812">Transmembrane</keyword>
<feature type="transmembrane region" description="Helical" evidence="8">
    <location>
        <begin position="12"/>
        <end position="30"/>
    </location>
</feature>
<evidence type="ECO:0000313" key="11">
    <source>
        <dbReference type="Proteomes" id="UP001601059"/>
    </source>
</evidence>
<keyword evidence="3" id="KW-0732">Signal</keyword>
<accession>A0ABW6K7N7</accession>
<dbReference type="SUPFAM" id="SSF54534">
    <property type="entry name" value="FKBP-like"/>
    <property type="match status" value="1"/>
</dbReference>
<dbReference type="PANTHER" id="PTHR47245">
    <property type="entry name" value="PEPTIDYLPROLYL ISOMERASE"/>
    <property type="match status" value="1"/>
</dbReference>
<feature type="coiled-coil region" evidence="7">
    <location>
        <begin position="70"/>
        <end position="97"/>
    </location>
</feature>
<keyword evidence="5 6" id="KW-0413">Isomerase</keyword>
<name>A0ABW6K7N7_9BACI</name>
<evidence type="ECO:0000313" key="10">
    <source>
        <dbReference type="EMBL" id="MFE8700159.1"/>
    </source>
</evidence>
<dbReference type="InterPro" id="IPR000297">
    <property type="entry name" value="PPIase_PpiC"/>
</dbReference>
<evidence type="ECO:0000256" key="8">
    <source>
        <dbReference type="SAM" id="Phobius"/>
    </source>
</evidence>
<sequence>MNVNKAKGKLILTIVGVAIIGIGLIISLGFSKKDVVAKVSGQSISQSELYEVMVSQYGADALESLITNKVIALEAEKQKITATEEEINNEMSELMESYGGEDSFNEAIAASGVTKEDVRNDLDEYIVTKKLLTPRISISEEELEQYFEENKESFTQEEQIKASHILVEDEATASEVLDKLSNGEEFADLAAEYSTDSENAEQGGDLGYFSKGTMVEAFEEVAFTLKKEQTSEPVKTEYGYHIIKVVDKKEAKEANFDDNKDEIEKLLFNEKMQTEYSIWVDELKEKYAIERYL</sequence>
<dbReference type="Gene3D" id="3.10.50.40">
    <property type="match status" value="1"/>
</dbReference>
<dbReference type="Proteomes" id="UP001601059">
    <property type="component" value="Unassembled WGS sequence"/>
</dbReference>
<keyword evidence="11" id="KW-1185">Reference proteome</keyword>
<dbReference type="GO" id="GO:0003755">
    <property type="term" value="F:peptidyl-prolyl cis-trans isomerase activity"/>
    <property type="evidence" value="ECO:0007669"/>
    <property type="project" value="UniProtKB-EC"/>
</dbReference>
<evidence type="ECO:0000256" key="1">
    <source>
        <dbReference type="ARBA" id="ARBA00000971"/>
    </source>
</evidence>
<dbReference type="PANTHER" id="PTHR47245:SF1">
    <property type="entry name" value="FOLDASE PROTEIN PRSA"/>
    <property type="match status" value="1"/>
</dbReference>
<feature type="domain" description="PpiC" evidence="9">
    <location>
        <begin position="157"/>
        <end position="247"/>
    </location>
</feature>
<keyword evidence="4 6" id="KW-0697">Rotamase</keyword>
<evidence type="ECO:0000256" key="7">
    <source>
        <dbReference type="SAM" id="Coils"/>
    </source>
</evidence>
<evidence type="ECO:0000256" key="2">
    <source>
        <dbReference type="ARBA" id="ARBA00013194"/>
    </source>
</evidence>
<keyword evidence="7" id="KW-0175">Coiled coil</keyword>
<keyword evidence="8" id="KW-0472">Membrane</keyword>
<dbReference type="EC" id="5.2.1.8" evidence="2"/>
<dbReference type="InterPro" id="IPR050245">
    <property type="entry name" value="PrsA_foldase"/>
</dbReference>
<comment type="caution">
    <text evidence="10">The sequence shown here is derived from an EMBL/GenBank/DDBJ whole genome shotgun (WGS) entry which is preliminary data.</text>
</comment>
<proteinExistence type="predicted"/>
<evidence type="ECO:0000256" key="3">
    <source>
        <dbReference type="ARBA" id="ARBA00022729"/>
    </source>
</evidence>
<dbReference type="PROSITE" id="PS50198">
    <property type="entry name" value="PPIC_PPIASE_2"/>
    <property type="match status" value="1"/>
</dbReference>
<dbReference type="RefSeq" id="WP_389359096.1">
    <property type="nucleotide sequence ID" value="NZ_JBIACK010000002.1"/>
</dbReference>
<dbReference type="SUPFAM" id="SSF109998">
    <property type="entry name" value="Triger factor/SurA peptide-binding domain-like"/>
    <property type="match status" value="1"/>
</dbReference>
<dbReference type="EMBL" id="JBIACK010000002">
    <property type="protein sequence ID" value="MFE8700159.1"/>
    <property type="molecule type" value="Genomic_DNA"/>
</dbReference>
<evidence type="ECO:0000256" key="5">
    <source>
        <dbReference type="ARBA" id="ARBA00023235"/>
    </source>
</evidence>
<reference evidence="10 11" key="1">
    <citation type="submission" date="2024-08" db="EMBL/GenBank/DDBJ databases">
        <title>Two novel Cytobacillus novel species.</title>
        <authorList>
            <person name="Liu G."/>
        </authorList>
    </citation>
    <scope>NUCLEOTIDE SEQUENCE [LARGE SCALE GENOMIC DNA]</scope>
    <source>
        <strain evidence="10 11">FJAT-54145</strain>
    </source>
</reference>
<dbReference type="Gene3D" id="1.10.4030.10">
    <property type="entry name" value="Porin chaperone SurA, peptide-binding domain"/>
    <property type="match status" value="1"/>
</dbReference>
<keyword evidence="8" id="KW-1133">Transmembrane helix</keyword>
<evidence type="ECO:0000259" key="9">
    <source>
        <dbReference type="PROSITE" id="PS50198"/>
    </source>
</evidence>
<dbReference type="Pfam" id="PF13624">
    <property type="entry name" value="SurA_N_3"/>
    <property type="match status" value="1"/>
</dbReference>
<comment type="catalytic activity">
    <reaction evidence="1">
        <text>[protein]-peptidylproline (omega=180) = [protein]-peptidylproline (omega=0)</text>
        <dbReference type="Rhea" id="RHEA:16237"/>
        <dbReference type="Rhea" id="RHEA-COMP:10747"/>
        <dbReference type="Rhea" id="RHEA-COMP:10748"/>
        <dbReference type="ChEBI" id="CHEBI:83833"/>
        <dbReference type="ChEBI" id="CHEBI:83834"/>
        <dbReference type="EC" id="5.2.1.8"/>
    </reaction>
</comment>
<dbReference type="InterPro" id="IPR046357">
    <property type="entry name" value="PPIase_dom_sf"/>
</dbReference>
<gene>
    <name evidence="10" type="ORF">ACFYKX_06030</name>
</gene>
<dbReference type="InterPro" id="IPR027304">
    <property type="entry name" value="Trigger_fact/SurA_dom_sf"/>
</dbReference>
<evidence type="ECO:0000256" key="6">
    <source>
        <dbReference type="PROSITE-ProRule" id="PRU00278"/>
    </source>
</evidence>
<evidence type="ECO:0000256" key="4">
    <source>
        <dbReference type="ARBA" id="ARBA00023110"/>
    </source>
</evidence>
<dbReference type="Pfam" id="PF13616">
    <property type="entry name" value="Rotamase_3"/>
    <property type="match status" value="1"/>
</dbReference>
<protein>
    <recommendedName>
        <fullName evidence="2">peptidylprolyl isomerase</fullName>
        <ecNumber evidence="2">5.2.1.8</ecNumber>
    </recommendedName>
</protein>